<gene>
    <name evidence="2" type="ORF">SAMN04488526_2652</name>
</gene>
<sequence length="192" mass="19627">MTCYCLINQTFNLRDRVKRFATCETGAVTVDMMPLMMIAVSMGVAVTGEVANGVKGMTVGIETSLIMGVDPTADGNRQIFGALEGWGGGAIVVASNDTGSEDTTPDTETTSSDEPTSSDTGTSSSDETTSSDTDDTSSGPGNPGNDKAVGKAGETPNGDDDWGSGSNGRSDSDDTSDNSNGNSNGKRKGKNK</sequence>
<protein>
    <submittedName>
        <fullName evidence="2">Uncharacterized protein</fullName>
    </submittedName>
</protein>
<evidence type="ECO:0000313" key="3">
    <source>
        <dbReference type="Proteomes" id="UP000199283"/>
    </source>
</evidence>
<evidence type="ECO:0000256" key="1">
    <source>
        <dbReference type="SAM" id="MobiDB-lite"/>
    </source>
</evidence>
<reference evidence="2 3" key="1">
    <citation type="submission" date="2016-10" db="EMBL/GenBank/DDBJ databases">
        <authorList>
            <person name="de Groot N.N."/>
        </authorList>
    </citation>
    <scope>NUCLEOTIDE SEQUENCE [LARGE SCALE GENOMIC DNA]</scope>
    <source>
        <strain evidence="2 3">DSM 14858</strain>
    </source>
</reference>
<accession>A0A1H7Q6S9</accession>
<proteinExistence type="predicted"/>
<evidence type="ECO:0000313" key="2">
    <source>
        <dbReference type="EMBL" id="SEL42997.1"/>
    </source>
</evidence>
<dbReference type="STRING" id="188906.SAMN04488526_2652"/>
<keyword evidence="3" id="KW-1185">Reference proteome</keyword>
<name>A0A1H7Q6S9_9RHOB</name>
<feature type="compositionally biased region" description="Low complexity" evidence="1">
    <location>
        <begin position="106"/>
        <end position="140"/>
    </location>
</feature>
<dbReference type="EMBL" id="FNZQ01000005">
    <property type="protein sequence ID" value="SEL42997.1"/>
    <property type="molecule type" value="Genomic_DNA"/>
</dbReference>
<organism evidence="2 3">
    <name type="scientific">Jannaschia helgolandensis</name>
    <dbReference type="NCBI Taxonomy" id="188906"/>
    <lineage>
        <taxon>Bacteria</taxon>
        <taxon>Pseudomonadati</taxon>
        <taxon>Pseudomonadota</taxon>
        <taxon>Alphaproteobacteria</taxon>
        <taxon>Rhodobacterales</taxon>
        <taxon>Roseobacteraceae</taxon>
        <taxon>Jannaschia</taxon>
    </lineage>
</organism>
<dbReference type="AlphaFoldDB" id="A0A1H7Q6S9"/>
<feature type="region of interest" description="Disordered" evidence="1">
    <location>
        <begin position="92"/>
        <end position="192"/>
    </location>
</feature>
<dbReference type="Proteomes" id="UP000199283">
    <property type="component" value="Unassembled WGS sequence"/>
</dbReference>